<sequence>MLIEAVKFANKVSAIAVTREGAQSSIPYMWEFKGDIWGGINMKKDWYIKS</sequence>
<proteinExistence type="predicted"/>
<dbReference type="EMBL" id="CAVN010000088">
    <property type="protein sequence ID" value="CDF57455.1"/>
    <property type="molecule type" value="Genomic_DNA"/>
</dbReference>
<dbReference type="RefSeq" id="WP_018660624.1">
    <property type="nucleotide sequence ID" value="NZ_HF952018.1"/>
</dbReference>
<dbReference type="Proteomes" id="UP000014923">
    <property type="component" value="Unassembled WGS sequence"/>
</dbReference>
<organism evidence="1 2">
    <name type="scientific">Thermobrachium celere DSM 8682</name>
    <dbReference type="NCBI Taxonomy" id="941824"/>
    <lineage>
        <taxon>Bacteria</taxon>
        <taxon>Bacillati</taxon>
        <taxon>Bacillota</taxon>
        <taxon>Clostridia</taxon>
        <taxon>Eubacteriales</taxon>
        <taxon>Clostridiaceae</taxon>
        <taxon>Thermobrachium</taxon>
    </lineage>
</organism>
<reference evidence="1" key="1">
    <citation type="submission" date="2013-03" db="EMBL/GenBank/DDBJ databases">
        <title>Draft genome sequence of the hydrogen-ethanol-producing anaerobic alkalithermophilic Caloramator celere.</title>
        <authorList>
            <person name="Ciranna A."/>
            <person name="Larjo A."/>
            <person name="Kivisto A."/>
            <person name="Santala V."/>
            <person name="Roos C."/>
            <person name="Karp M."/>
        </authorList>
    </citation>
    <scope>NUCLEOTIDE SEQUENCE [LARGE SCALE GENOMIC DNA]</scope>
    <source>
        <strain evidence="1">DSM 8682</strain>
    </source>
</reference>
<protein>
    <submittedName>
        <fullName evidence="1">Ribokinase</fullName>
        <ecNumber evidence="1">2.7.1.15</ecNumber>
    </submittedName>
</protein>
<name>R7RQD5_9CLOT</name>
<dbReference type="HOGENOM" id="CLU_3123698_0_0_9"/>
<accession>R7RQD5</accession>
<gene>
    <name evidence="1" type="ORF">TCEL_01369</name>
</gene>
<dbReference type="InterPro" id="IPR029056">
    <property type="entry name" value="Ribokinase-like"/>
</dbReference>
<dbReference type="Gene3D" id="3.40.1190.20">
    <property type="match status" value="1"/>
</dbReference>
<dbReference type="SUPFAM" id="SSF53613">
    <property type="entry name" value="Ribokinase-like"/>
    <property type="match status" value="1"/>
</dbReference>
<comment type="caution">
    <text evidence="1">The sequence shown here is derived from an EMBL/GenBank/DDBJ whole genome shotgun (WGS) entry which is preliminary data.</text>
</comment>
<keyword evidence="2" id="KW-1185">Reference proteome</keyword>
<dbReference type="AlphaFoldDB" id="R7RQD5"/>
<keyword evidence="1" id="KW-0418">Kinase</keyword>
<evidence type="ECO:0000313" key="2">
    <source>
        <dbReference type="Proteomes" id="UP000014923"/>
    </source>
</evidence>
<dbReference type="EC" id="2.7.1.15" evidence="1"/>
<keyword evidence="1" id="KW-0808">Transferase</keyword>
<evidence type="ECO:0000313" key="1">
    <source>
        <dbReference type="EMBL" id="CDF57455.1"/>
    </source>
</evidence>
<dbReference type="GO" id="GO:0004747">
    <property type="term" value="F:ribokinase activity"/>
    <property type="evidence" value="ECO:0007669"/>
    <property type="project" value="UniProtKB-EC"/>
</dbReference>